<dbReference type="SUPFAM" id="SSF53155">
    <property type="entry name" value="Methylated DNA-protein cysteine methyltransferase domain"/>
    <property type="match status" value="1"/>
</dbReference>
<protein>
    <submittedName>
        <fullName evidence="10">Methylated-DNA--protein-cysteine methyltransferase</fullName>
    </submittedName>
</protein>
<keyword evidence="3" id="KW-0808">Transferase</keyword>
<dbReference type="PROSITE" id="PS01124">
    <property type="entry name" value="HTH_ARAC_FAMILY_2"/>
    <property type="match status" value="1"/>
</dbReference>
<dbReference type="SUPFAM" id="SSF46767">
    <property type="entry name" value="Methylated DNA-protein cysteine methyltransferase, C-terminal domain"/>
    <property type="match status" value="1"/>
</dbReference>
<dbReference type="GO" id="GO:0008168">
    <property type="term" value="F:methyltransferase activity"/>
    <property type="evidence" value="ECO:0007669"/>
    <property type="project" value="UniProtKB-KW"/>
</dbReference>
<dbReference type="InterPro" id="IPR018060">
    <property type="entry name" value="HTH_AraC"/>
</dbReference>
<evidence type="ECO:0000256" key="3">
    <source>
        <dbReference type="ARBA" id="ARBA00022679"/>
    </source>
</evidence>
<comment type="catalytic activity">
    <reaction evidence="8">
        <text>a 6-O-methyl-2'-deoxyguanosine in DNA + L-cysteinyl-[protein] = S-methyl-L-cysteinyl-[protein] + a 2'-deoxyguanosine in DNA</text>
        <dbReference type="Rhea" id="RHEA:24000"/>
        <dbReference type="Rhea" id="RHEA-COMP:10131"/>
        <dbReference type="Rhea" id="RHEA-COMP:10132"/>
        <dbReference type="Rhea" id="RHEA-COMP:11367"/>
        <dbReference type="Rhea" id="RHEA-COMP:11368"/>
        <dbReference type="ChEBI" id="CHEBI:29950"/>
        <dbReference type="ChEBI" id="CHEBI:82612"/>
        <dbReference type="ChEBI" id="CHEBI:85445"/>
        <dbReference type="ChEBI" id="CHEBI:85448"/>
        <dbReference type="EC" id="2.1.1.63"/>
    </reaction>
</comment>
<dbReference type="RefSeq" id="WP_284280801.1">
    <property type="nucleotide sequence ID" value="NZ_BSOJ01000013.1"/>
</dbReference>
<evidence type="ECO:0000256" key="6">
    <source>
        <dbReference type="ARBA" id="ARBA00023163"/>
    </source>
</evidence>
<dbReference type="Pfam" id="PF01035">
    <property type="entry name" value="DNA_binding_1"/>
    <property type="match status" value="1"/>
</dbReference>
<keyword evidence="6" id="KW-0804">Transcription</keyword>
<evidence type="ECO:0000256" key="4">
    <source>
        <dbReference type="ARBA" id="ARBA00022763"/>
    </source>
</evidence>
<dbReference type="PANTHER" id="PTHR10815">
    <property type="entry name" value="METHYLATED-DNA--PROTEIN-CYSTEINE METHYLTRANSFERASE"/>
    <property type="match status" value="1"/>
</dbReference>
<reference evidence="11" key="1">
    <citation type="journal article" date="2019" name="Int. J. Syst. Evol. Microbiol.">
        <title>The Global Catalogue of Microorganisms (GCM) 10K type strain sequencing project: providing services to taxonomists for standard genome sequencing and annotation.</title>
        <authorList>
            <consortium name="The Broad Institute Genomics Platform"/>
            <consortium name="The Broad Institute Genome Sequencing Center for Infectious Disease"/>
            <person name="Wu L."/>
            <person name="Ma J."/>
        </authorList>
    </citation>
    <scope>NUCLEOTIDE SEQUENCE [LARGE SCALE GENOMIC DNA]</scope>
    <source>
        <strain evidence="11">NBRC 105857</strain>
    </source>
</reference>
<dbReference type="Gene3D" id="1.10.10.10">
    <property type="entry name" value="Winged helix-like DNA-binding domain superfamily/Winged helix DNA-binding domain"/>
    <property type="match status" value="1"/>
</dbReference>
<feature type="domain" description="HTH araC/xylS-type" evidence="9">
    <location>
        <begin position="7"/>
        <end position="105"/>
    </location>
</feature>
<dbReference type="GO" id="GO:0032259">
    <property type="term" value="P:methylation"/>
    <property type="evidence" value="ECO:0007669"/>
    <property type="project" value="UniProtKB-KW"/>
</dbReference>
<dbReference type="Gene3D" id="1.10.10.60">
    <property type="entry name" value="Homeodomain-like"/>
    <property type="match status" value="1"/>
</dbReference>
<evidence type="ECO:0000313" key="10">
    <source>
        <dbReference type="EMBL" id="GLR26272.1"/>
    </source>
</evidence>
<evidence type="ECO:0000256" key="8">
    <source>
        <dbReference type="ARBA" id="ARBA00049348"/>
    </source>
</evidence>
<dbReference type="CDD" id="cd06445">
    <property type="entry name" value="ATase"/>
    <property type="match status" value="1"/>
</dbReference>
<dbReference type="InterPro" id="IPR009057">
    <property type="entry name" value="Homeodomain-like_sf"/>
</dbReference>
<organism evidence="10 11">
    <name type="scientific">Limnobacter litoralis</name>
    <dbReference type="NCBI Taxonomy" id="481366"/>
    <lineage>
        <taxon>Bacteria</taxon>
        <taxon>Pseudomonadati</taxon>
        <taxon>Pseudomonadota</taxon>
        <taxon>Betaproteobacteria</taxon>
        <taxon>Burkholderiales</taxon>
        <taxon>Burkholderiaceae</taxon>
        <taxon>Limnobacter</taxon>
    </lineage>
</organism>
<evidence type="ECO:0000256" key="1">
    <source>
        <dbReference type="ARBA" id="ARBA00001286"/>
    </source>
</evidence>
<gene>
    <name evidence="10" type="primary">ada</name>
    <name evidence="10" type="ORF">GCM10007875_13610</name>
</gene>
<evidence type="ECO:0000259" key="9">
    <source>
        <dbReference type="PROSITE" id="PS01124"/>
    </source>
</evidence>
<dbReference type="InterPro" id="IPR001497">
    <property type="entry name" value="MethylDNA_cys_MeTrfase_AS"/>
</dbReference>
<dbReference type="InterPro" id="IPR036388">
    <property type="entry name" value="WH-like_DNA-bd_sf"/>
</dbReference>
<dbReference type="PANTHER" id="PTHR10815:SF13">
    <property type="entry name" value="METHYLATED-DNA--PROTEIN-CYSTEINE METHYLTRANSFERASE"/>
    <property type="match status" value="1"/>
</dbReference>
<keyword evidence="4" id="KW-0227">DNA damage</keyword>
<comment type="catalytic activity">
    <reaction evidence="1">
        <text>a 4-O-methyl-thymidine in DNA + L-cysteinyl-[protein] = a thymidine in DNA + S-methyl-L-cysteinyl-[protein]</text>
        <dbReference type="Rhea" id="RHEA:53428"/>
        <dbReference type="Rhea" id="RHEA-COMP:10131"/>
        <dbReference type="Rhea" id="RHEA-COMP:10132"/>
        <dbReference type="Rhea" id="RHEA-COMP:13555"/>
        <dbReference type="Rhea" id="RHEA-COMP:13556"/>
        <dbReference type="ChEBI" id="CHEBI:29950"/>
        <dbReference type="ChEBI" id="CHEBI:82612"/>
        <dbReference type="ChEBI" id="CHEBI:137386"/>
        <dbReference type="ChEBI" id="CHEBI:137387"/>
        <dbReference type="EC" id="2.1.1.63"/>
    </reaction>
</comment>
<dbReference type="NCBIfam" id="TIGR00589">
    <property type="entry name" value="ogt"/>
    <property type="match status" value="1"/>
</dbReference>
<sequence length="281" mass="31516">MNSHHYDLILAAINLIDKNPRIRLDELALKMGYSPFHLQRVFKDWAGVTPQQFSRVLRKNHAIQLLDQGQTPQQASLQIGYESQSTLNQLTVQLEAMTPSEISQKGHGLTIRICELPTPFGKAFVACTDKGICNLEFETQALTSEVWLAQLQSTYPNAQYRAMGLTECPIQPDYFNTLGNRPSHQIKLHVRGTAFQIKVWEALLKIPTGELRSYSQIAHELMQPRAQRAVGSAVASNQVAVLIPCHRVIQSTGNLGQYRWGAPRKKALHAKEFLSAHPGED</sequence>
<evidence type="ECO:0000313" key="11">
    <source>
        <dbReference type="Proteomes" id="UP001156664"/>
    </source>
</evidence>
<keyword evidence="11" id="KW-1185">Reference proteome</keyword>
<name>A0ABQ5YS50_9BURK</name>
<dbReference type="Proteomes" id="UP001156664">
    <property type="component" value="Unassembled WGS sequence"/>
</dbReference>
<dbReference type="SUPFAM" id="SSF46689">
    <property type="entry name" value="Homeodomain-like"/>
    <property type="match status" value="1"/>
</dbReference>
<dbReference type="InterPro" id="IPR014048">
    <property type="entry name" value="MethylDNA_cys_MeTrfase_DNA-bd"/>
</dbReference>
<evidence type="ECO:0000256" key="5">
    <source>
        <dbReference type="ARBA" id="ARBA00023015"/>
    </source>
</evidence>
<dbReference type="EMBL" id="BSOJ01000013">
    <property type="protein sequence ID" value="GLR26272.1"/>
    <property type="molecule type" value="Genomic_DNA"/>
</dbReference>
<evidence type="ECO:0000256" key="2">
    <source>
        <dbReference type="ARBA" id="ARBA00022603"/>
    </source>
</evidence>
<proteinExistence type="predicted"/>
<keyword evidence="2 10" id="KW-0489">Methyltransferase</keyword>
<comment type="caution">
    <text evidence="10">The sequence shown here is derived from an EMBL/GenBank/DDBJ whole genome shotgun (WGS) entry which is preliminary data.</text>
</comment>
<dbReference type="Gene3D" id="3.30.160.70">
    <property type="entry name" value="Methylated DNA-protein cysteine methyltransferase domain"/>
    <property type="match status" value="1"/>
</dbReference>
<dbReference type="PROSITE" id="PS00374">
    <property type="entry name" value="MGMT"/>
    <property type="match status" value="1"/>
</dbReference>
<dbReference type="Pfam" id="PF12833">
    <property type="entry name" value="HTH_18"/>
    <property type="match status" value="1"/>
</dbReference>
<dbReference type="InterPro" id="IPR036217">
    <property type="entry name" value="MethylDNA_cys_MeTrfase_DNAb"/>
</dbReference>
<dbReference type="InterPro" id="IPR036631">
    <property type="entry name" value="MGMT_N_sf"/>
</dbReference>
<keyword evidence="7" id="KW-0234">DNA repair</keyword>
<evidence type="ECO:0000256" key="7">
    <source>
        <dbReference type="ARBA" id="ARBA00023204"/>
    </source>
</evidence>
<dbReference type="SMART" id="SM00342">
    <property type="entry name" value="HTH_ARAC"/>
    <property type="match status" value="1"/>
</dbReference>
<keyword evidence="5" id="KW-0805">Transcription regulation</keyword>
<accession>A0ABQ5YS50</accession>